<evidence type="ECO:0000259" key="5">
    <source>
        <dbReference type="PROSITE" id="PS50850"/>
    </source>
</evidence>
<dbReference type="Proteomes" id="UP001589755">
    <property type="component" value="Unassembled WGS sequence"/>
</dbReference>
<feature type="transmembrane region" description="Helical" evidence="4">
    <location>
        <begin position="108"/>
        <end position="127"/>
    </location>
</feature>
<feature type="transmembrane region" description="Helical" evidence="4">
    <location>
        <begin position="213"/>
        <end position="235"/>
    </location>
</feature>
<feature type="transmembrane region" description="Helical" evidence="4">
    <location>
        <begin position="12"/>
        <end position="34"/>
    </location>
</feature>
<dbReference type="RefSeq" id="WP_261518931.1">
    <property type="nucleotide sequence ID" value="NZ_JAODNW010000002.1"/>
</dbReference>
<feature type="transmembrane region" description="Helical" evidence="4">
    <location>
        <begin position="255"/>
        <end position="273"/>
    </location>
</feature>
<dbReference type="InterPro" id="IPR011701">
    <property type="entry name" value="MFS"/>
</dbReference>
<reference evidence="6 7" key="1">
    <citation type="submission" date="2024-09" db="EMBL/GenBank/DDBJ databases">
        <authorList>
            <person name="Sun Q."/>
            <person name="Mori K."/>
        </authorList>
    </citation>
    <scope>NUCLEOTIDE SEQUENCE [LARGE SCALE GENOMIC DNA]</scope>
    <source>
        <strain evidence="6 7">CCM 8543</strain>
    </source>
</reference>
<feature type="transmembrane region" description="Helical" evidence="4">
    <location>
        <begin position="285"/>
        <end position="303"/>
    </location>
</feature>
<keyword evidence="7" id="KW-1185">Reference proteome</keyword>
<dbReference type="InterPro" id="IPR050327">
    <property type="entry name" value="Proton-linked_MCT"/>
</dbReference>
<name>A0ABV6D2L6_9HYPH</name>
<dbReference type="EMBL" id="JBHLXD010000001">
    <property type="protein sequence ID" value="MFC0206892.1"/>
    <property type="molecule type" value="Genomic_DNA"/>
</dbReference>
<dbReference type="InterPro" id="IPR020846">
    <property type="entry name" value="MFS_dom"/>
</dbReference>
<dbReference type="PROSITE" id="PS50850">
    <property type="entry name" value="MFS"/>
    <property type="match status" value="1"/>
</dbReference>
<feature type="transmembrane region" description="Helical" evidence="4">
    <location>
        <begin position="347"/>
        <end position="368"/>
    </location>
</feature>
<evidence type="ECO:0000256" key="3">
    <source>
        <dbReference type="ARBA" id="ARBA00023136"/>
    </source>
</evidence>
<dbReference type="PANTHER" id="PTHR11360">
    <property type="entry name" value="MONOCARBOXYLATE TRANSPORTER"/>
    <property type="match status" value="1"/>
</dbReference>
<evidence type="ECO:0000256" key="1">
    <source>
        <dbReference type="ARBA" id="ARBA00022692"/>
    </source>
</evidence>
<keyword evidence="3 4" id="KW-0472">Membrane</keyword>
<feature type="transmembrane region" description="Helical" evidence="4">
    <location>
        <begin position="309"/>
        <end position="335"/>
    </location>
</feature>
<feature type="transmembrane region" description="Helical" evidence="4">
    <location>
        <begin position="83"/>
        <end position="102"/>
    </location>
</feature>
<dbReference type="InterPro" id="IPR036259">
    <property type="entry name" value="MFS_trans_sf"/>
</dbReference>
<evidence type="ECO:0000313" key="6">
    <source>
        <dbReference type="EMBL" id="MFC0206892.1"/>
    </source>
</evidence>
<proteinExistence type="predicted"/>
<feature type="transmembrane region" description="Helical" evidence="4">
    <location>
        <begin position="134"/>
        <end position="153"/>
    </location>
</feature>
<dbReference type="Gene3D" id="1.20.1250.20">
    <property type="entry name" value="MFS general substrate transporter like domains"/>
    <property type="match status" value="1"/>
</dbReference>
<organism evidence="6 7">
    <name type="scientific">Chelativorans intermedius</name>
    <dbReference type="NCBI Taxonomy" id="515947"/>
    <lineage>
        <taxon>Bacteria</taxon>
        <taxon>Pseudomonadati</taxon>
        <taxon>Pseudomonadota</taxon>
        <taxon>Alphaproteobacteria</taxon>
        <taxon>Hyphomicrobiales</taxon>
        <taxon>Phyllobacteriaceae</taxon>
        <taxon>Chelativorans</taxon>
    </lineage>
</organism>
<feature type="domain" description="Major facilitator superfamily (MFS) profile" evidence="5">
    <location>
        <begin position="16"/>
        <end position="403"/>
    </location>
</feature>
<keyword evidence="1 4" id="KW-0812">Transmembrane</keyword>
<dbReference type="SUPFAM" id="SSF103473">
    <property type="entry name" value="MFS general substrate transporter"/>
    <property type="match status" value="1"/>
</dbReference>
<sequence>MHQPRMKEGRPAHAWVTVASAAAMLAVAMGQLVNGLSAFLEPLEREFGWARGEIALINSAGLLGLALGGILMGAVADRVSIRIVCLVGASATGMSAIAAAWADSLAEFYMIFFVAGVLGGGSLFAPLFGLVGQWFRTGAGLAIGIVSAGQAVGQGSIPMVNTLLISRLGWRDAFAVSGIATLVILGLLALLVKAPETSPGASPAGPAGEAPRPIGWHLAMPMIGIAVFLCCTVMAVPLMHLMPLIQTCGIPVTEAGGALMAMMASAIAGRVAFGRFADRIGALPAYFVASAWQTGLVFGFTQLGDIGQFYVFALLYGFGYGGVMTCVLTTIRVLAPADRRSGATGMIMAFAWAGHGVGGFLGGFFFDLSGGYELGFLAAVLAGLVNLSIVGTLWWIFAAVRADAPKSGNPRRAVWRSWGRLGAVDG</sequence>
<feature type="transmembrane region" description="Helical" evidence="4">
    <location>
        <begin position="173"/>
        <end position="192"/>
    </location>
</feature>
<keyword evidence="2 4" id="KW-1133">Transmembrane helix</keyword>
<protein>
    <submittedName>
        <fullName evidence="6">MFS transporter</fullName>
    </submittedName>
</protein>
<evidence type="ECO:0000313" key="7">
    <source>
        <dbReference type="Proteomes" id="UP001589755"/>
    </source>
</evidence>
<accession>A0ABV6D2L6</accession>
<evidence type="ECO:0000256" key="2">
    <source>
        <dbReference type="ARBA" id="ARBA00022989"/>
    </source>
</evidence>
<dbReference type="Pfam" id="PF07690">
    <property type="entry name" value="MFS_1"/>
    <property type="match status" value="1"/>
</dbReference>
<evidence type="ECO:0000256" key="4">
    <source>
        <dbReference type="SAM" id="Phobius"/>
    </source>
</evidence>
<feature type="transmembrane region" description="Helical" evidence="4">
    <location>
        <begin position="374"/>
        <end position="397"/>
    </location>
</feature>
<feature type="transmembrane region" description="Helical" evidence="4">
    <location>
        <begin position="54"/>
        <end position="76"/>
    </location>
</feature>
<dbReference type="PANTHER" id="PTHR11360:SF290">
    <property type="entry name" value="MONOCARBOXYLATE MFS PERMEASE"/>
    <property type="match status" value="1"/>
</dbReference>
<gene>
    <name evidence="6" type="ORF">ACFFJ2_00580</name>
</gene>
<comment type="caution">
    <text evidence="6">The sequence shown here is derived from an EMBL/GenBank/DDBJ whole genome shotgun (WGS) entry which is preliminary data.</text>
</comment>